<dbReference type="Proteomes" id="UP001597097">
    <property type="component" value="Unassembled WGS sequence"/>
</dbReference>
<keyword evidence="8" id="KW-1185">Reference proteome</keyword>
<dbReference type="InterPro" id="IPR006091">
    <property type="entry name" value="Acyl-CoA_Oxase/DH_mid-dom"/>
</dbReference>
<evidence type="ECO:0000256" key="3">
    <source>
        <dbReference type="ARBA" id="ARBA00023002"/>
    </source>
</evidence>
<dbReference type="InterPro" id="IPR013786">
    <property type="entry name" value="AcylCoA_DH/ox_N"/>
</dbReference>
<reference evidence="8" key="1">
    <citation type="journal article" date="2019" name="Int. J. Syst. Evol. Microbiol.">
        <title>The Global Catalogue of Microorganisms (GCM) 10K type strain sequencing project: providing services to taxonomists for standard genome sequencing and annotation.</title>
        <authorList>
            <consortium name="The Broad Institute Genomics Platform"/>
            <consortium name="The Broad Institute Genome Sequencing Center for Infectious Disease"/>
            <person name="Wu L."/>
            <person name="Ma J."/>
        </authorList>
    </citation>
    <scope>NUCLEOTIDE SEQUENCE [LARGE SCALE GENOMIC DNA]</scope>
    <source>
        <strain evidence="8">CGMCC 1.15399</strain>
    </source>
</reference>
<evidence type="ECO:0000259" key="5">
    <source>
        <dbReference type="Pfam" id="PF02770"/>
    </source>
</evidence>
<dbReference type="Pfam" id="PF02771">
    <property type="entry name" value="Acyl-CoA_dh_N"/>
    <property type="match status" value="1"/>
</dbReference>
<dbReference type="RefSeq" id="WP_219535908.1">
    <property type="nucleotide sequence ID" value="NZ_JAHKRM010000027.1"/>
</dbReference>
<accession>A0ABW4G307</accession>
<dbReference type="Pfam" id="PF00441">
    <property type="entry name" value="Acyl-CoA_dh_1"/>
    <property type="match status" value="1"/>
</dbReference>
<evidence type="ECO:0000256" key="2">
    <source>
        <dbReference type="ARBA" id="ARBA00022630"/>
    </source>
</evidence>
<dbReference type="InterPro" id="IPR050741">
    <property type="entry name" value="Acyl-CoA_dehydrogenase"/>
</dbReference>
<feature type="domain" description="Acyl-CoA oxidase/dehydrogenase middle" evidence="5">
    <location>
        <begin position="125"/>
        <end position="221"/>
    </location>
</feature>
<dbReference type="PANTHER" id="PTHR48083:SF13">
    <property type="entry name" value="ACYL-COA DEHYDROGENASE FAMILY MEMBER 11"/>
    <property type="match status" value="1"/>
</dbReference>
<proteinExistence type="predicted"/>
<evidence type="ECO:0000256" key="1">
    <source>
        <dbReference type="ARBA" id="ARBA00011738"/>
    </source>
</evidence>
<gene>
    <name evidence="7" type="ORF">ACFSJ0_08710</name>
</gene>
<keyword evidence="3" id="KW-0560">Oxidoreductase</keyword>
<evidence type="ECO:0000313" key="8">
    <source>
        <dbReference type="Proteomes" id="UP001597097"/>
    </source>
</evidence>
<evidence type="ECO:0000259" key="4">
    <source>
        <dbReference type="Pfam" id="PF00441"/>
    </source>
</evidence>
<feature type="domain" description="Acyl-CoA dehydrogenase/oxidase C-terminal" evidence="4">
    <location>
        <begin position="233"/>
        <end position="382"/>
    </location>
</feature>
<dbReference type="EMBL" id="JBHUCM010000008">
    <property type="protein sequence ID" value="MFD1537111.1"/>
    <property type="molecule type" value="Genomic_DNA"/>
</dbReference>
<comment type="caution">
    <text evidence="7">The sequence shown here is derived from an EMBL/GenBank/DDBJ whole genome shotgun (WGS) entry which is preliminary data.</text>
</comment>
<evidence type="ECO:0000313" key="7">
    <source>
        <dbReference type="EMBL" id="MFD1537111.1"/>
    </source>
</evidence>
<organism evidence="7 8">
    <name type="scientific">Nonomuraea guangzhouensis</name>
    <dbReference type="NCBI Taxonomy" id="1291555"/>
    <lineage>
        <taxon>Bacteria</taxon>
        <taxon>Bacillati</taxon>
        <taxon>Actinomycetota</taxon>
        <taxon>Actinomycetes</taxon>
        <taxon>Streptosporangiales</taxon>
        <taxon>Streptosporangiaceae</taxon>
        <taxon>Nonomuraea</taxon>
    </lineage>
</organism>
<evidence type="ECO:0000259" key="6">
    <source>
        <dbReference type="Pfam" id="PF02771"/>
    </source>
</evidence>
<dbReference type="InterPro" id="IPR009075">
    <property type="entry name" value="AcylCo_DH/oxidase_C"/>
</dbReference>
<feature type="domain" description="Acyl-CoA dehydrogenase/oxidase N-terminal" evidence="6">
    <location>
        <begin position="10"/>
        <end position="121"/>
    </location>
</feature>
<sequence length="396" mass="43507">MSFAVPDSVRPIRDAVHAFMTERVEPAENVLHQGGPAAGAALDELRAEAKKEGLWALGHPRELGGGGLPFLDYVYVNEVQGRSEFGQIALGTYTLQDSLMLYEHASAEQRERYLTPLVRGDISPSFAMTEPSVSSSDPTQIRTAAVLDGDEWVINGHKWFTTGASRAAYTTVMCRTEDGAAPHLAFSMILVPTDTPGYDIIRETPVLGLDGAHCEVRYDNVRVPASNLLGRRGHGFVIAQKRLGPGRIFHCMRWLGQAQRAFDLMCRRMHERTAFGEPLAAKQLMRQHVFDSYAEIQAARLLTLDAARAIDSGSDARVEIGAIKVVGSRMLHNVIDRAIQVYGAAGLTPDTPLDRMYRHARAGRIYDGPDEVHIDSVGRRILGAYAAGGNWEFGLR</sequence>
<comment type="subunit">
    <text evidence="1">Homodimer.</text>
</comment>
<protein>
    <submittedName>
        <fullName evidence="7">Acyl-CoA dehydrogenase family protein</fullName>
    </submittedName>
</protein>
<dbReference type="PANTHER" id="PTHR48083">
    <property type="entry name" value="MEDIUM-CHAIN SPECIFIC ACYL-COA DEHYDROGENASE, MITOCHONDRIAL-RELATED"/>
    <property type="match status" value="1"/>
</dbReference>
<dbReference type="Pfam" id="PF02770">
    <property type="entry name" value="Acyl-CoA_dh_M"/>
    <property type="match status" value="1"/>
</dbReference>
<keyword evidence="2" id="KW-0285">Flavoprotein</keyword>
<name>A0ABW4G307_9ACTN</name>